<dbReference type="AlphaFoldDB" id="A0A6P0B1B4"/>
<organism evidence="2 3">
    <name type="scientific">Rhizobium leguminosarum</name>
    <dbReference type="NCBI Taxonomy" id="384"/>
    <lineage>
        <taxon>Bacteria</taxon>
        <taxon>Pseudomonadati</taxon>
        <taxon>Pseudomonadota</taxon>
        <taxon>Alphaproteobacteria</taxon>
        <taxon>Hyphomicrobiales</taxon>
        <taxon>Rhizobiaceae</taxon>
        <taxon>Rhizobium/Agrobacterium group</taxon>
        <taxon>Rhizobium</taxon>
    </lineage>
</organism>
<name>A0A6P0B1B4_RHILE</name>
<sequence length="187" mass="20109">MASPWKILARLISPGREQKRENGSTAKVTPDALAIAGPTEAPAEESVNGTDRPASEELPRHGQVAAISVEPVHSEEAVNGGGDKVDLEDTKPVGAAHPALSGTGIDVTAAHDDATQIRRTVEVAPRKQRSRRKEAVAISNGSQASQIVHAADEMNLDEEIRVLRGHLAGKLKLQNARLRKMLERFER</sequence>
<evidence type="ECO:0000256" key="1">
    <source>
        <dbReference type="SAM" id="MobiDB-lite"/>
    </source>
</evidence>
<evidence type="ECO:0000313" key="2">
    <source>
        <dbReference type="EMBL" id="NEI32714.1"/>
    </source>
</evidence>
<gene>
    <name evidence="2" type="ORF">GR204_01615</name>
</gene>
<evidence type="ECO:0000313" key="3">
    <source>
        <dbReference type="Proteomes" id="UP000471560"/>
    </source>
</evidence>
<feature type="region of interest" description="Disordered" evidence="1">
    <location>
        <begin position="125"/>
        <end position="144"/>
    </location>
</feature>
<comment type="caution">
    <text evidence="2">The sequence shown here is derived from an EMBL/GenBank/DDBJ whole genome shotgun (WGS) entry which is preliminary data.</text>
</comment>
<dbReference type="RefSeq" id="WP_164575388.1">
    <property type="nucleotide sequence ID" value="NZ_WUEZ01000002.1"/>
</dbReference>
<accession>A0A6P0B1B4</accession>
<reference evidence="2 3" key="1">
    <citation type="submission" date="2019-12" db="EMBL/GenBank/DDBJ databases">
        <title>Rhizobium genotypes associated with high levels of biological nitrogen fixation by grain legumes in a temperate-maritime cropping system.</title>
        <authorList>
            <person name="Maluk M."/>
            <person name="Francesc Ferrando Molina F."/>
            <person name="Lopez Del Egido L."/>
            <person name="Lafos M."/>
            <person name="Langarica-Fuentes A."/>
            <person name="Gebre Yohannes G."/>
            <person name="Young M.W."/>
            <person name="Martin P."/>
            <person name="Gantlett R."/>
            <person name="Kenicer G."/>
            <person name="Hawes C."/>
            <person name="Begg G.S."/>
            <person name="Quilliam R.S."/>
            <person name="Squire G.R."/>
            <person name="Poole P.S."/>
            <person name="Young P.W."/>
            <person name="Iannetta P.M."/>
            <person name="James E.K."/>
        </authorList>
    </citation>
    <scope>NUCLEOTIDE SEQUENCE [LARGE SCALE GENOMIC DNA]</scope>
    <source>
        <strain evidence="2 3">JHI1096</strain>
    </source>
</reference>
<proteinExistence type="predicted"/>
<feature type="region of interest" description="Disordered" evidence="1">
    <location>
        <begin position="12"/>
        <end position="107"/>
    </location>
</feature>
<dbReference type="Proteomes" id="UP000471560">
    <property type="component" value="Unassembled WGS sequence"/>
</dbReference>
<dbReference type="EMBL" id="WUEZ01000002">
    <property type="protein sequence ID" value="NEI32714.1"/>
    <property type="molecule type" value="Genomic_DNA"/>
</dbReference>
<protein>
    <submittedName>
        <fullName evidence="2">Uncharacterized protein</fullName>
    </submittedName>
</protein>